<dbReference type="FunFam" id="3.40.50.1100:FF:000003">
    <property type="entry name" value="Cystathionine beta-synthase"/>
    <property type="match status" value="1"/>
</dbReference>
<comment type="catalytic activity">
    <reaction evidence="23 25">
        <text>L-homocysteine + L-serine = L,L-cystathionine + H2O</text>
        <dbReference type="Rhea" id="RHEA:10112"/>
        <dbReference type="ChEBI" id="CHEBI:15377"/>
        <dbReference type="ChEBI" id="CHEBI:33384"/>
        <dbReference type="ChEBI" id="CHEBI:58161"/>
        <dbReference type="ChEBI" id="CHEBI:58199"/>
        <dbReference type="EC" id="4.2.1.22"/>
    </reaction>
</comment>
<keyword evidence="13" id="KW-0479">Metal-binding</keyword>
<evidence type="ECO:0000256" key="12">
    <source>
        <dbReference type="ARBA" id="ARBA00022617"/>
    </source>
</evidence>
<feature type="domain" description="CBS" evidence="26">
    <location>
        <begin position="461"/>
        <end position="518"/>
    </location>
</feature>
<evidence type="ECO:0000256" key="22">
    <source>
        <dbReference type="ARBA" id="ARBA00045425"/>
    </source>
</evidence>
<dbReference type="CDD" id="cd01561">
    <property type="entry name" value="CBS_like"/>
    <property type="match status" value="1"/>
</dbReference>
<evidence type="ECO:0000256" key="21">
    <source>
        <dbReference type="ARBA" id="ARBA00026192"/>
    </source>
</evidence>
<dbReference type="GO" id="GO:0005634">
    <property type="term" value="C:nucleus"/>
    <property type="evidence" value="ECO:0007669"/>
    <property type="project" value="UniProtKB-SubCell"/>
</dbReference>
<dbReference type="SUPFAM" id="SSF53686">
    <property type="entry name" value="Tryptophan synthase beta subunit-like PLP-dependent enzymes"/>
    <property type="match status" value="1"/>
</dbReference>
<dbReference type="FunFam" id="3.40.50.1100:FF:000118">
    <property type="entry name" value="Related to CYS4-cystathionine beta-synthase"/>
    <property type="match status" value="1"/>
</dbReference>
<comment type="cofactor">
    <cofactor evidence="1 25">
        <name>pyridoxal 5'-phosphate</name>
        <dbReference type="ChEBI" id="CHEBI:597326"/>
    </cofactor>
</comment>
<organism evidence="27 28">
    <name type="scientific">Channa striata</name>
    <name type="common">Snakehead murrel</name>
    <name type="synonym">Ophicephalus striatus</name>
    <dbReference type="NCBI Taxonomy" id="64152"/>
    <lineage>
        <taxon>Eukaryota</taxon>
        <taxon>Metazoa</taxon>
        <taxon>Chordata</taxon>
        <taxon>Craniata</taxon>
        <taxon>Vertebrata</taxon>
        <taxon>Euteleostomi</taxon>
        <taxon>Actinopterygii</taxon>
        <taxon>Neopterygii</taxon>
        <taxon>Teleostei</taxon>
        <taxon>Neoteleostei</taxon>
        <taxon>Acanthomorphata</taxon>
        <taxon>Anabantaria</taxon>
        <taxon>Anabantiformes</taxon>
        <taxon>Channoidei</taxon>
        <taxon>Channidae</taxon>
        <taxon>Channa</taxon>
    </lineage>
</organism>
<name>A0AA88NGX3_CHASR</name>
<dbReference type="AlphaFoldDB" id="A0AA88NGX3"/>
<evidence type="ECO:0000256" key="18">
    <source>
        <dbReference type="ARBA" id="ARBA00023192"/>
    </source>
</evidence>
<evidence type="ECO:0000256" key="9">
    <source>
        <dbReference type="ARBA" id="ARBA00022499"/>
    </source>
</evidence>
<keyword evidence="10" id="KW-0597">Phosphoprotein</keyword>
<dbReference type="InterPro" id="IPR001926">
    <property type="entry name" value="TrpB-like_PALP"/>
</dbReference>
<keyword evidence="16" id="KW-0408">Iron</keyword>
<evidence type="ECO:0000256" key="6">
    <source>
        <dbReference type="ARBA" id="ARBA00011881"/>
    </source>
</evidence>
<dbReference type="GO" id="GO:0050667">
    <property type="term" value="P:homocysteine metabolic process"/>
    <property type="evidence" value="ECO:0007669"/>
    <property type="project" value="UniProtKB-ARBA"/>
</dbReference>
<keyword evidence="9" id="KW-1017">Isopeptide bond</keyword>
<evidence type="ECO:0000313" key="28">
    <source>
        <dbReference type="Proteomes" id="UP001187415"/>
    </source>
</evidence>
<reference evidence="27" key="1">
    <citation type="submission" date="2023-07" db="EMBL/GenBank/DDBJ databases">
        <title>Chromosome-level Genome Assembly of Striped Snakehead (Channa striata).</title>
        <authorList>
            <person name="Liu H."/>
        </authorList>
    </citation>
    <scope>NUCLEOTIDE SEQUENCE</scope>
    <source>
        <strain evidence="27">Gz</strain>
        <tissue evidence="27">Muscle</tissue>
    </source>
</reference>
<keyword evidence="28" id="KW-1185">Reference proteome</keyword>
<keyword evidence="11 25" id="KW-0028">Amino-acid biosynthesis</keyword>
<dbReference type="GO" id="GO:0004122">
    <property type="term" value="F:cystathionine beta-synthase activity"/>
    <property type="evidence" value="ECO:0007669"/>
    <property type="project" value="UniProtKB-UniRule"/>
</dbReference>
<dbReference type="InterPro" id="IPR036052">
    <property type="entry name" value="TrpB-like_PALP_sf"/>
</dbReference>
<evidence type="ECO:0000256" key="15">
    <source>
        <dbReference type="ARBA" id="ARBA00022898"/>
    </source>
</evidence>
<keyword evidence="14" id="KW-0832">Ubl conjugation</keyword>
<dbReference type="SUPFAM" id="SSF54631">
    <property type="entry name" value="CBS-domain pair"/>
    <property type="match status" value="1"/>
</dbReference>
<evidence type="ECO:0000259" key="26">
    <source>
        <dbReference type="PROSITE" id="PS51371"/>
    </source>
</evidence>
<keyword evidence="20" id="KW-0539">Nucleus</keyword>
<dbReference type="SMART" id="SM00116">
    <property type="entry name" value="CBS"/>
    <property type="match status" value="1"/>
</dbReference>
<comment type="subunit">
    <text evidence="6">Homotetramer.</text>
</comment>
<keyword evidence="8" id="KW-0963">Cytoplasm</keyword>
<dbReference type="InterPro" id="IPR001216">
    <property type="entry name" value="P-phosphate_BS"/>
</dbReference>
<dbReference type="EC" id="4.2.1.22" evidence="7 25"/>
<evidence type="ECO:0000256" key="13">
    <source>
        <dbReference type="ARBA" id="ARBA00022723"/>
    </source>
</evidence>
<keyword evidence="18 25" id="KW-0198">Cysteine biosynthesis</keyword>
<dbReference type="Gene3D" id="3.10.580.10">
    <property type="entry name" value="CBS-domain"/>
    <property type="match status" value="1"/>
</dbReference>
<keyword evidence="12" id="KW-0349">Heme</keyword>
<evidence type="ECO:0000256" key="17">
    <source>
        <dbReference type="ARBA" id="ARBA00023122"/>
    </source>
</evidence>
<evidence type="ECO:0000256" key="23">
    <source>
        <dbReference type="ARBA" id="ARBA00047490"/>
    </source>
</evidence>
<dbReference type="GO" id="GO:0005737">
    <property type="term" value="C:cytoplasm"/>
    <property type="evidence" value="ECO:0007669"/>
    <property type="project" value="UniProtKB-SubCell"/>
</dbReference>
<evidence type="ECO:0000256" key="1">
    <source>
        <dbReference type="ARBA" id="ARBA00001933"/>
    </source>
</evidence>
<comment type="subcellular location">
    <subcellularLocation>
        <location evidence="3">Cytoplasm</location>
    </subcellularLocation>
    <subcellularLocation>
        <location evidence="2">Nucleus</location>
    </subcellularLocation>
</comment>
<dbReference type="InterPro" id="IPR046353">
    <property type="entry name" value="CBS_C"/>
</dbReference>
<dbReference type="FunFam" id="3.10.580.10:FF:000014">
    <property type="entry name" value="Cystathionine beta-synthase"/>
    <property type="match status" value="1"/>
</dbReference>
<gene>
    <name evidence="27" type="ORF">Q5P01_005707</name>
</gene>
<dbReference type="Proteomes" id="UP001187415">
    <property type="component" value="Unassembled WGS sequence"/>
</dbReference>
<evidence type="ECO:0000256" key="7">
    <source>
        <dbReference type="ARBA" id="ARBA00012041"/>
    </source>
</evidence>
<evidence type="ECO:0000256" key="2">
    <source>
        <dbReference type="ARBA" id="ARBA00004123"/>
    </source>
</evidence>
<evidence type="ECO:0000313" key="27">
    <source>
        <dbReference type="EMBL" id="KAK2856972.1"/>
    </source>
</evidence>
<dbReference type="GO" id="GO:0006535">
    <property type="term" value="P:cysteine biosynthetic process from serine"/>
    <property type="evidence" value="ECO:0007669"/>
    <property type="project" value="UniProtKB-UniRule"/>
</dbReference>
<evidence type="ECO:0000256" key="20">
    <source>
        <dbReference type="ARBA" id="ARBA00023242"/>
    </source>
</evidence>
<dbReference type="NCBIfam" id="TIGR01137">
    <property type="entry name" value="cysta_beta"/>
    <property type="match status" value="1"/>
</dbReference>
<evidence type="ECO:0000256" key="4">
    <source>
        <dbReference type="ARBA" id="ARBA00005003"/>
    </source>
</evidence>
<dbReference type="InterPro" id="IPR005857">
    <property type="entry name" value="Cysta_beta_synth"/>
</dbReference>
<dbReference type="InterPro" id="IPR050214">
    <property type="entry name" value="Cys_Synth/Cystath_Beta-Synth"/>
</dbReference>
<dbReference type="PANTHER" id="PTHR10314">
    <property type="entry name" value="CYSTATHIONINE BETA-SYNTHASE"/>
    <property type="match status" value="1"/>
</dbReference>
<evidence type="ECO:0000256" key="3">
    <source>
        <dbReference type="ARBA" id="ARBA00004496"/>
    </source>
</evidence>
<dbReference type="Pfam" id="PF00571">
    <property type="entry name" value="CBS"/>
    <property type="match status" value="1"/>
</dbReference>
<evidence type="ECO:0000256" key="5">
    <source>
        <dbReference type="ARBA" id="ARBA00007103"/>
    </source>
</evidence>
<evidence type="ECO:0000256" key="16">
    <source>
        <dbReference type="ARBA" id="ARBA00023004"/>
    </source>
</evidence>
<dbReference type="CDD" id="cd04608">
    <property type="entry name" value="CBS_pair_CBS"/>
    <property type="match status" value="1"/>
</dbReference>
<keyword evidence="15 25" id="KW-0663">Pyridoxal phosphate</keyword>
<dbReference type="Gene3D" id="3.40.50.1100">
    <property type="match status" value="2"/>
</dbReference>
<dbReference type="Pfam" id="PF00291">
    <property type="entry name" value="PALP"/>
    <property type="match status" value="1"/>
</dbReference>
<evidence type="ECO:0000256" key="10">
    <source>
        <dbReference type="ARBA" id="ARBA00022553"/>
    </source>
</evidence>
<evidence type="ECO:0000256" key="19">
    <source>
        <dbReference type="ARBA" id="ARBA00023239"/>
    </source>
</evidence>
<comment type="function">
    <text evidence="22">Hydro-lyase catalyzing the first step of the transsulfuration pathway, where the hydroxyl group of L-serine is displaced by L-homocysteine in a beta-replacement reaction to form L-cystathionine, the precursor of L-cysteine. This catabolic route allows the elimination of L-methionine and the toxic metabolite L-homocysteine. Also involved in the production of hydrogen sulfide, a gasotransmitter with signaling and cytoprotective effects on neurons.</text>
</comment>
<keyword evidence="19 25" id="KW-0456">Lyase</keyword>
<dbReference type="InterPro" id="IPR000644">
    <property type="entry name" value="CBS_dom"/>
</dbReference>
<comment type="similarity">
    <text evidence="5 25">Belongs to the cysteine synthase/cystathionine beta-synthase family.</text>
</comment>
<dbReference type="GO" id="GO:0046872">
    <property type="term" value="F:metal ion binding"/>
    <property type="evidence" value="ECO:0007669"/>
    <property type="project" value="UniProtKB-KW"/>
</dbReference>
<accession>A0AA88NGX3</accession>
<evidence type="ECO:0000256" key="25">
    <source>
        <dbReference type="RuleBase" id="RU361204"/>
    </source>
</evidence>
<dbReference type="GO" id="GO:0019343">
    <property type="term" value="P:cysteine biosynthetic process via cystathionine"/>
    <property type="evidence" value="ECO:0007669"/>
    <property type="project" value="UniProtKB-UniRule"/>
</dbReference>
<evidence type="ECO:0000256" key="8">
    <source>
        <dbReference type="ARBA" id="ARBA00022490"/>
    </source>
</evidence>
<dbReference type="InterPro" id="IPR046342">
    <property type="entry name" value="CBS_dom_sf"/>
</dbReference>
<sequence length="603" mass="67064">MGARCKTLPTSLLCWRERVVMKTAVCVGSWSLRGVVQGERQHRSRLRPFHRFCAHLHRQVKPCLQFPRPKMPSRAPCARTLPNRKWIRPDLPTRCTWSLGASKVDSPHAVVPRTAVPTILPNILYRIGGTPMVHINKIPKAFGLKCEILAKCEFFNAGGSVKDRISLRMVEDAERAGILKPGDTIIEPTSGNTGIGLALAAAVKGYRCIIVMPEKMSMEKVDVLKALGAEIVRTPTSARFDSPESHVGVAWRLKNEIPNSHILDQYRNPSNPLAHYDTTAEEILEQCDGKLDMLVAGAGTGGTITGIARKLKEKCPHVKIVGVDPEGSILAEPEELNKTDKTQYEVEGIGYDFIPTVLDRSVIDTWYKSNDEESFNMSRMLIREEGLLCGGSSGTAMAAAMHVAKELKEGQRCVVILPDSIRNYMSKFLCDKWMVDKGFLREEDLMVNKPWWWNLNVQGLNMSAPLTVLPSVSCQKTIKILKEKGFDQAPVVDHAGHILGMVTLGNILSSILAGKIKLSDPVSKVLYKQFKQIRLTDNLGKLSRILETDHFALVVHEQIQYLTDGSSSLKQMVFGVVTAVDLLNFVTGREKRERSMSESTDEM</sequence>
<dbReference type="PROSITE" id="PS51371">
    <property type="entry name" value="CBS"/>
    <property type="match status" value="1"/>
</dbReference>
<proteinExistence type="inferred from homology"/>
<comment type="pathway">
    <text evidence="4">Amino-acid biosynthesis; L-cysteine biosynthesis; L-cysteine from L-homocysteine and L-serine: step 1/2.</text>
</comment>
<comment type="caution">
    <text evidence="27">The sequence shown here is derived from an EMBL/GenBank/DDBJ whole genome shotgun (WGS) entry which is preliminary data.</text>
</comment>
<protein>
    <recommendedName>
        <fullName evidence="21 25">Cystathionine beta-synthase</fullName>
        <ecNumber evidence="7 25">4.2.1.22</ecNumber>
    </recommendedName>
</protein>
<evidence type="ECO:0000256" key="11">
    <source>
        <dbReference type="ARBA" id="ARBA00022605"/>
    </source>
</evidence>
<dbReference type="PROSITE" id="PS00901">
    <property type="entry name" value="CYS_SYNTHASE"/>
    <property type="match status" value="1"/>
</dbReference>
<evidence type="ECO:0000256" key="14">
    <source>
        <dbReference type="ARBA" id="ARBA00022843"/>
    </source>
</evidence>
<dbReference type="EMBL" id="JAUPFM010000003">
    <property type="protein sequence ID" value="KAK2856972.1"/>
    <property type="molecule type" value="Genomic_DNA"/>
</dbReference>
<evidence type="ECO:0000256" key="24">
    <source>
        <dbReference type="PROSITE-ProRule" id="PRU00703"/>
    </source>
</evidence>
<keyword evidence="17 24" id="KW-0129">CBS domain</keyword>